<protein>
    <submittedName>
        <fullName evidence="1">Uncharacterized protein</fullName>
    </submittedName>
</protein>
<sequence>MTNIPRTTVARQVAAIAEYLTQQRPVDRMTAAARMAVALKAVGSDTAAVHNVLYVLPFPTGRITRGEYALRLRKLAWALEREQAPEREQDPNWAPGPVIPRLPRPRYAMAGGTR</sequence>
<accession>A0ABV8NEN4</accession>
<dbReference type="RefSeq" id="WP_345493523.1">
    <property type="nucleotide sequence ID" value="NZ_BAAAYA010000005.1"/>
</dbReference>
<proteinExistence type="predicted"/>
<dbReference type="EMBL" id="JBHSCF010000055">
    <property type="protein sequence ID" value="MFC4190399.1"/>
    <property type="molecule type" value="Genomic_DNA"/>
</dbReference>
<name>A0ABV8NEN4_9ACTN</name>
<evidence type="ECO:0000313" key="2">
    <source>
        <dbReference type="Proteomes" id="UP001595871"/>
    </source>
</evidence>
<keyword evidence="2" id="KW-1185">Reference proteome</keyword>
<dbReference type="Proteomes" id="UP001595871">
    <property type="component" value="Unassembled WGS sequence"/>
</dbReference>
<evidence type="ECO:0000313" key="1">
    <source>
        <dbReference type="EMBL" id="MFC4190399.1"/>
    </source>
</evidence>
<gene>
    <name evidence="1" type="ORF">ACFO3R_29080</name>
</gene>
<comment type="caution">
    <text evidence="1">The sequence shown here is derived from an EMBL/GenBank/DDBJ whole genome shotgun (WGS) entry which is preliminary data.</text>
</comment>
<reference evidence="2" key="1">
    <citation type="journal article" date="2019" name="Int. J. Syst. Evol. Microbiol.">
        <title>The Global Catalogue of Microorganisms (GCM) 10K type strain sequencing project: providing services to taxonomists for standard genome sequencing and annotation.</title>
        <authorList>
            <consortium name="The Broad Institute Genomics Platform"/>
            <consortium name="The Broad Institute Genome Sequencing Center for Infectious Disease"/>
            <person name="Wu L."/>
            <person name="Ma J."/>
        </authorList>
    </citation>
    <scope>NUCLEOTIDE SEQUENCE [LARGE SCALE GENOMIC DNA]</scope>
    <source>
        <strain evidence="2">CCM 3243</strain>
    </source>
</reference>
<organism evidence="1 2">
    <name type="scientific">Streptomyces flavovirens</name>
    <dbReference type="NCBI Taxonomy" id="52258"/>
    <lineage>
        <taxon>Bacteria</taxon>
        <taxon>Bacillati</taxon>
        <taxon>Actinomycetota</taxon>
        <taxon>Actinomycetes</taxon>
        <taxon>Kitasatosporales</taxon>
        <taxon>Streptomycetaceae</taxon>
        <taxon>Streptomyces</taxon>
    </lineage>
</organism>